<sequence>MPPEPIIVWLRGRYEVVRRDSYVISLRYTIERFSNYAAHRGIETRVQNFIINPFQPLTILELIESKDSLKQLAELARSELLSSNERKRDHDLVIRGTMPKYENFMLFNFHEYALEFTFERYQIGCGAEGISRIYLHYHMLNAIVKPDVLDILQQHDGFSESMFTREK</sequence>
<dbReference type="AlphaFoldDB" id="A0A8D5FNZ8"/>
<gene>
    <name evidence="1" type="ORF">DGMP_24320</name>
</gene>
<evidence type="ECO:0000313" key="2">
    <source>
        <dbReference type="Proteomes" id="UP000826725"/>
    </source>
</evidence>
<accession>A0A8D5FNZ8</accession>
<reference evidence="1" key="1">
    <citation type="submission" date="2020-09" db="EMBL/GenBank/DDBJ databases">
        <title>Desulfogranum mesoprofundum gen. nov., sp. nov., a novel mesophilic, sulfate-reducing chemolithoautotroph isolated from a deep-sea hydrothermal vent chimney in the Suiyo Seamount.</title>
        <authorList>
            <person name="Hashimoto Y."/>
            <person name="Nakagawa S."/>
        </authorList>
    </citation>
    <scope>NUCLEOTIDE SEQUENCE</scope>
    <source>
        <strain evidence="1">KT2</strain>
    </source>
</reference>
<keyword evidence="2" id="KW-1185">Reference proteome</keyword>
<dbReference type="EMBL" id="AP024086">
    <property type="protein sequence ID" value="BCL61739.1"/>
    <property type="molecule type" value="Genomic_DNA"/>
</dbReference>
<organism evidence="1 2">
    <name type="scientific">Desulfomarina profundi</name>
    <dbReference type="NCBI Taxonomy" id="2772557"/>
    <lineage>
        <taxon>Bacteria</taxon>
        <taxon>Pseudomonadati</taxon>
        <taxon>Thermodesulfobacteriota</taxon>
        <taxon>Desulfobulbia</taxon>
        <taxon>Desulfobulbales</taxon>
        <taxon>Desulfobulbaceae</taxon>
        <taxon>Desulfomarina</taxon>
    </lineage>
</organism>
<name>A0A8D5FNZ8_9BACT</name>
<protein>
    <submittedName>
        <fullName evidence="1">Uncharacterized protein</fullName>
    </submittedName>
</protein>
<dbReference type="KEGG" id="dbk:DGMP_24320"/>
<dbReference type="Proteomes" id="UP000826725">
    <property type="component" value="Chromosome"/>
</dbReference>
<proteinExistence type="predicted"/>
<evidence type="ECO:0000313" key="1">
    <source>
        <dbReference type="EMBL" id="BCL61739.1"/>
    </source>
</evidence>